<protein>
    <submittedName>
        <fullName evidence="2">DUF2911 domain-containing protein</fullName>
    </submittedName>
</protein>
<feature type="signal peptide" evidence="1">
    <location>
        <begin position="1"/>
        <end position="18"/>
    </location>
</feature>
<evidence type="ECO:0000313" key="3">
    <source>
        <dbReference type="Proteomes" id="UP001597511"/>
    </source>
</evidence>
<gene>
    <name evidence="2" type="ORF">ACFS6H_03065</name>
</gene>
<proteinExistence type="predicted"/>
<dbReference type="InterPro" id="IPR021314">
    <property type="entry name" value="DUF2911"/>
</dbReference>
<sequence>MVFIRGFLLLLAAFPVFNAVMGQSAIPAPDRSPLDVSYYPSAYPLLKIQDKAKDGPVARVVYSRPAKEKRTIYGGIVEYGKVWRMGANEATEIEFYKDVTINGKKVPKGRYTVYAIVQENNWTFIINSETDCWGAFKYDAQKDVVRMQVPAIPTSETVELLSMYFENNAQQINFVVAWDNYMAKLPIKI</sequence>
<dbReference type="Proteomes" id="UP001597511">
    <property type="component" value="Unassembled WGS sequence"/>
</dbReference>
<keyword evidence="3" id="KW-1185">Reference proteome</keyword>
<comment type="caution">
    <text evidence="2">The sequence shown here is derived from an EMBL/GenBank/DDBJ whole genome shotgun (WGS) entry which is preliminary data.</text>
</comment>
<dbReference type="Pfam" id="PF11138">
    <property type="entry name" value="DUF2911"/>
    <property type="match status" value="1"/>
</dbReference>
<organism evidence="2 3">
    <name type="scientific">Terrimonas rubra</name>
    <dbReference type="NCBI Taxonomy" id="1035890"/>
    <lineage>
        <taxon>Bacteria</taxon>
        <taxon>Pseudomonadati</taxon>
        <taxon>Bacteroidota</taxon>
        <taxon>Chitinophagia</taxon>
        <taxon>Chitinophagales</taxon>
        <taxon>Chitinophagaceae</taxon>
        <taxon>Terrimonas</taxon>
    </lineage>
</organism>
<dbReference type="EMBL" id="JBHUOZ010000001">
    <property type="protein sequence ID" value="MFD2918675.1"/>
    <property type="molecule type" value="Genomic_DNA"/>
</dbReference>
<name>A0ABW6A068_9BACT</name>
<keyword evidence="1" id="KW-0732">Signal</keyword>
<evidence type="ECO:0000313" key="2">
    <source>
        <dbReference type="EMBL" id="MFD2918675.1"/>
    </source>
</evidence>
<evidence type="ECO:0000256" key="1">
    <source>
        <dbReference type="SAM" id="SignalP"/>
    </source>
</evidence>
<feature type="chain" id="PRO_5046283164" evidence="1">
    <location>
        <begin position="19"/>
        <end position="189"/>
    </location>
</feature>
<accession>A0ABW6A068</accession>
<dbReference type="RefSeq" id="WP_386095102.1">
    <property type="nucleotide sequence ID" value="NZ_JBHUOZ010000001.1"/>
</dbReference>
<reference evidence="3" key="1">
    <citation type="journal article" date="2019" name="Int. J. Syst. Evol. Microbiol.">
        <title>The Global Catalogue of Microorganisms (GCM) 10K type strain sequencing project: providing services to taxonomists for standard genome sequencing and annotation.</title>
        <authorList>
            <consortium name="The Broad Institute Genomics Platform"/>
            <consortium name="The Broad Institute Genome Sequencing Center for Infectious Disease"/>
            <person name="Wu L."/>
            <person name="Ma J."/>
        </authorList>
    </citation>
    <scope>NUCLEOTIDE SEQUENCE [LARGE SCALE GENOMIC DNA]</scope>
    <source>
        <strain evidence="3">KCTC 23299</strain>
    </source>
</reference>